<gene>
    <name evidence="1" type="ORF">CWI37_0793p0010</name>
</gene>
<accession>A0A4Q9L1B6</accession>
<evidence type="ECO:0000313" key="1">
    <source>
        <dbReference type="EMBL" id="TBU01148.1"/>
    </source>
</evidence>
<proteinExistence type="predicted"/>
<dbReference type="EMBL" id="PITJ01000793">
    <property type="protein sequence ID" value="TBU01148.1"/>
    <property type="molecule type" value="Genomic_DNA"/>
</dbReference>
<reference evidence="1 2" key="1">
    <citation type="submission" date="2017-12" db="EMBL/GenBank/DDBJ databases">
        <authorList>
            <person name="Pombert J.-F."/>
            <person name="Haag K.L."/>
            <person name="Ebert D."/>
        </authorList>
    </citation>
    <scope>NUCLEOTIDE SEQUENCE [LARGE SCALE GENOMIC DNA]</scope>
    <source>
        <strain evidence="1">FI-OER-3-3</strain>
    </source>
</reference>
<name>A0A4Q9L1B6_9MICR</name>
<organism evidence="1 2">
    <name type="scientific">Hamiltosporidium tvaerminnensis</name>
    <dbReference type="NCBI Taxonomy" id="1176355"/>
    <lineage>
        <taxon>Eukaryota</taxon>
        <taxon>Fungi</taxon>
        <taxon>Fungi incertae sedis</taxon>
        <taxon>Microsporidia</taxon>
        <taxon>Dubosqiidae</taxon>
        <taxon>Hamiltosporidium</taxon>
    </lineage>
</organism>
<comment type="caution">
    <text evidence="1">The sequence shown here is derived from an EMBL/GenBank/DDBJ whole genome shotgun (WGS) entry which is preliminary data.</text>
</comment>
<sequence>MEVGVGCYIRKIDGCRVLYKVIEGVIEVMEGRIIGCYMIIDVGGYYKDKDRGIDVGGYYTDKDRVLYNYRSSVLYIR</sequence>
<dbReference type="VEuPathDB" id="MicrosporidiaDB:CWI37_0793p0010"/>
<evidence type="ECO:0000313" key="2">
    <source>
        <dbReference type="Proteomes" id="UP000292362"/>
    </source>
</evidence>
<dbReference type="Proteomes" id="UP000292362">
    <property type="component" value="Unassembled WGS sequence"/>
</dbReference>
<dbReference type="AlphaFoldDB" id="A0A4Q9L1B6"/>
<protein>
    <submittedName>
        <fullName evidence="1">Uncharacterized protein</fullName>
    </submittedName>
</protein>